<proteinExistence type="predicted"/>
<dbReference type="InterPro" id="IPR005303">
    <property type="entry name" value="MOCOS_middle"/>
</dbReference>
<dbReference type="GO" id="GO:0003824">
    <property type="term" value="F:catalytic activity"/>
    <property type="evidence" value="ECO:0007669"/>
    <property type="project" value="InterPro"/>
</dbReference>
<protein>
    <recommendedName>
        <fullName evidence="2">MOSC domain-containing protein</fullName>
    </recommendedName>
</protein>
<dbReference type="PROSITE" id="PS51340">
    <property type="entry name" value="MOSC"/>
    <property type="match status" value="1"/>
</dbReference>
<dbReference type="AlphaFoldDB" id="A0A4U7L1B2"/>
<evidence type="ECO:0000313" key="3">
    <source>
        <dbReference type="EMBL" id="TKY90590.1"/>
    </source>
</evidence>
<dbReference type="Pfam" id="PF03473">
    <property type="entry name" value="MOSC"/>
    <property type="match status" value="1"/>
</dbReference>
<feature type="region of interest" description="Disordered" evidence="1">
    <location>
        <begin position="51"/>
        <end position="72"/>
    </location>
</feature>
<dbReference type="SUPFAM" id="SSF141673">
    <property type="entry name" value="MOSC N-terminal domain-like"/>
    <property type="match status" value="1"/>
</dbReference>
<dbReference type="PANTHER" id="PTHR14237">
    <property type="entry name" value="MOLYBDOPTERIN COFACTOR SULFURASE MOSC"/>
    <property type="match status" value="1"/>
</dbReference>
<keyword evidence="4" id="KW-1185">Reference proteome</keyword>
<dbReference type="PANTHER" id="PTHR14237:SF19">
    <property type="entry name" value="MITOCHONDRIAL AMIDOXIME REDUCING COMPONENT 1"/>
    <property type="match status" value="1"/>
</dbReference>
<reference evidence="3 4" key="1">
    <citation type="submission" date="2019-05" db="EMBL/GenBank/DDBJ databases">
        <title>Sporisorium graminicola CBS 10092 draft sequencing and annotation.</title>
        <authorList>
            <person name="Solano-Gonzalez S."/>
            <person name="Caddick M.X."/>
            <person name="Darby A."/>
        </authorList>
    </citation>
    <scope>NUCLEOTIDE SEQUENCE [LARGE SCALE GENOMIC DNA]</scope>
    <source>
        <strain evidence="3 4">CBS 10092</strain>
    </source>
</reference>
<feature type="domain" description="MOSC" evidence="2">
    <location>
        <begin position="244"/>
        <end position="456"/>
    </location>
</feature>
<dbReference type="Pfam" id="PF03476">
    <property type="entry name" value="MOSC_N"/>
    <property type="match status" value="1"/>
</dbReference>
<accession>A0A4U7L1B2</accession>
<dbReference type="RefSeq" id="XP_029742575.1">
    <property type="nucleotide sequence ID" value="XM_029881189.1"/>
</dbReference>
<dbReference type="OrthoDB" id="17255at2759"/>
<dbReference type="Proteomes" id="UP000306050">
    <property type="component" value="Chromosome SGRAM_1"/>
</dbReference>
<sequence>MPAKIPFFDPSESLQQRWREATSSSRITAQLYVFVLIITIGVLRQFLYPTSSSSKPSGTFGAVSPPSEPGAEDETVGEIAELFIYPIKSCAGVSVSAVDLTEQGFDLDRRWMVIRTAKDGKLEKISLREEPRLTLIQPVIDERANALTLRLTEAGQREEKARTLGETVTPLRPTPSALKAWKQVPSVEMWGDYADGRVAELPDGGTRKLSPSEWISEFLGYPVLLIHFDTTSSTARNAFPIFKPPSDSPSWSGNDLAELQRRRGIEFQDEYPLLVASQESLDYVRSQLLAAVKAGNGGDGRGGRAITGIDPLKWSDPTALSIARFRPNIVVKGSSTTTLSAFGEDSWERIWILSHAPLDAPADPNESKAMLQLVARCQRCLLTAVDPITAERDPSVPLKLLNRSRMRVKKSAGVQGGTGRAGPCFGMYAIPLPLSRASVREGVYGHLQTGDAVRVRWRPYELDDEPDRKRIAQQ</sequence>
<dbReference type="KEGG" id="sgra:EX895_000588"/>
<evidence type="ECO:0000256" key="1">
    <source>
        <dbReference type="SAM" id="MobiDB-lite"/>
    </source>
</evidence>
<dbReference type="EMBL" id="SRRM01000002">
    <property type="protein sequence ID" value="TKY90590.1"/>
    <property type="molecule type" value="Genomic_DNA"/>
</dbReference>
<dbReference type="GO" id="GO:0030170">
    <property type="term" value="F:pyridoxal phosphate binding"/>
    <property type="evidence" value="ECO:0007669"/>
    <property type="project" value="InterPro"/>
</dbReference>
<comment type="caution">
    <text evidence="3">The sequence shown here is derived from an EMBL/GenBank/DDBJ whole genome shotgun (WGS) entry which is preliminary data.</text>
</comment>
<name>A0A4U7L1B2_9BASI</name>
<evidence type="ECO:0000313" key="4">
    <source>
        <dbReference type="Proteomes" id="UP000306050"/>
    </source>
</evidence>
<organism evidence="3 4">
    <name type="scientific">Sporisorium graminicola</name>
    <dbReference type="NCBI Taxonomy" id="280036"/>
    <lineage>
        <taxon>Eukaryota</taxon>
        <taxon>Fungi</taxon>
        <taxon>Dikarya</taxon>
        <taxon>Basidiomycota</taxon>
        <taxon>Ustilaginomycotina</taxon>
        <taxon>Ustilaginomycetes</taxon>
        <taxon>Ustilaginales</taxon>
        <taxon>Ustilaginaceae</taxon>
        <taxon>Sporisorium</taxon>
    </lineage>
</organism>
<dbReference type="GO" id="GO:0030151">
    <property type="term" value="F:molybdenum ion binding"/>
    <property type="evidence" value="ECO:0007669"/>
    <property type="project" value="InterPro"/>
</dbReference>
<dbReference type="InterPro" id="IPR005302">
    <property type="entry name" value="MoCF_Sase_C"/>
</dbReference>
<dbReference type="GeneID" id="40723483"/>
<gene>
    <name evidence="3" type="ORF">EX895_000588</name>
</gene>
<evidence type="ECO:0000259" key="2">
    <source>
        <dbReference type="PROSITE" id="PS51340"/>
    </source>
</evidence>